<evidence type="ECO:0000313" key="2">
    <source>
        <dbReference type="EMBL" id="KAJ8415361.1"/>
    </source>
</evidence>
<feature type="region of interest" description="Disordered" evidence="1">
    <location>
        <begin position="87"/>
        <end position="114"/>
    </location>
</feature>
<dbReference type="Proteomes" id="UP001221898">
    <property type="component" value="Unassembled WGS sequence"/>
</dbReference>
<organism evidence="2 3">
    <name type="scientific">Aldrovandia affinis</name>
    <dbReference type="NCBI Taxonomy" id="143900"/>
    <lineage>
        <taxon>Eukaryota</taxon>
        <taxon>Metazoa</taxon>
        <taxon>Chordata</taxon>
        <taxon>Craniata</taxon>
        <taxon>Vertebrata</taxon>
        <taxon>Euteleostomi</taxon>
        <taxon>Actinopterygii</taxon>
        <taxon>Neopterygii</taxon>
        <taxon>Teleostei</taxon>
        <taxon>Notacanthiformes</taxon>
        <taxon>Halosauridae</taxon>
        <taxon>Aldrovandia</taxon>
    </lineage>
</organism>
<dbReference type="EMBL" id="JAINUG010000009">
    <property type="protein sequence ID" value="KAJ8415361.1"/>
    <property type="molecule type" value="Genomic_DNA"/>
</dbReference>
<name>A0AAD7WZE2_9TELE</name>
<dbReference type="AlphaFoldDB" id="A0AAD7WZE2"/>
<proteinExistence type="predicted"/>
<comment type="caution">
    <text evidence="2">The sequence shown here is derived from an EMBL/GenBank/DDBJ whole genome shotgun (WGS) entry which is preliminary data.</text>
</comment>
<feature type="compositionally biased region" description="Basic and acidic residues" evidence="1">
    <location>
        <begin position="87"/>
        <end position="96"/>
    </location>
</feature>
<keyword evidence="3" id="KW-1185">Reference proteome</keyword>
<sequence length="187" mass="20675">MATAHTVQDGTNFKWQTRVTLGSWCSALRHGFILFDRSRPERDGNPLQILHHGCASAVNQGRCGPTLARDTKLPGARRERVTERCVSRDTLERPSADHQGITRRGKLAASERQTQSITARLLSARARAPLITRDRRPVRPGGGGKEGGRAGSERQFPHIWHTCALPRSSVSANDLTGDDLQRKMAPR</sequence>
<evidence type="ECO:0000256" key="1">
    <source>
        <dbReference type="SAM" id="MobiDB-lite"/>
    </source>
</evidence>
<gene>
    <name evidence="2" type="ORF">AAFF_G00423410</name>
</gene>
<accession>A0AAD7WZE2</accession>
<protein>
    <submittedName>
        <fullName evidence="2">Uncharacterized protein</fullName>
    </submittedName>
</protein>
<evidence type="ECO:0000313" key="3">
    <source>
        <dbReference type="Proteomes" id="UP001221898"/>
    </source>
</evidence>
<reference evidence="2" key="1">
    <citation type="journal article" date="2023" name="Science">
        <title>Genome structures resolve the early diversification of teleost fishes.</title>
        <authorList>
            <person name="Parey E."/>
            <person name="Louis A."/>
            <person name="Montfort J."/>
            <person name="Bouchez O."/>
            <person name="Roques C."/>
            <person name="Iampietro C."/>
            <person name="Lluch J."/>
            <person name="Castinel A."/>
            <person name="Donnadieu C."/>
            <person name="Desvignes T."/>
            <person name="Floi Bucao C."/>
            <person name="Jouanno E."/>
            <person name="Wen M."/>
            <person name="Mejri S."/>
            <person name="Dirks R."/>
            <person name="Jansen H."/>
            <person name="Henkel C."/>
            <person name="Chen W.J."/>
            <person name="Zahm M."/>
            <person name="Cabau C."/>
            <person name="Klopp C."/>
            <person name="Thompson A.W."/>
            <person name="Robinson-Rechavi M."/>
            <person name="Braasch I."/>
            <person name="Lecointre G."/>
            <person name="Bobe J."/>
            <person name="Postlethwait J.H."/>
            <person name="Berthelot C."/>
            <person name="Roest Crollius H."/>
            <person name="Guiguen Y."/>
        </authorList>
    </citation>
    <scope>NUCLEOTIDE SEQUENCE</scope>
    <source>
        <strain evidence="2">NC1722</strain>
    </source>
</reference>
<feature type="region of interest" description="Disordered" evidence="1">
    <location>
        <begin position="133"/>
        <end position="155"/>
    </location>
</feature>
<feature type="compositionally biased region" description="Basic and acidic residues" evidence="1">
    <location>
        <begin position="146"/>
        <end position="155"/>
    </location>
</feature>